<dbReference type="AlphaFoldDB" id="A0A2C6KLN5"/>
<feature type="compositionally biased region" description="Basic and acidic residues" evidence="6">
    <location>
        <begin position="143"/>
        <end position="157"/>
    </location>
</feature>
<comment type="caution">
    <text evidence="5">Lacks conserved residue(s) required for the propagation of feature annotation.</text>
</comment>
<protein>
    <recommendedName>
        <fullName evidence="5">SURF1-like protein</fullName>
    </recommendedName>
</protein>
<dbReference type="EMBL" id="MIGC01004473">
    <property type="protein sequence ID" value="PHJ18039.1"/>
    <property type="molecule type" value="Genomic_DNA"/>
</dbReference>
<dbReference type="RefSeq" id="XP_067919750.1">
    <property type="nucleotide sequence ID" value="XM_068068267.1"/>
</dbReference>
<dbReference type="GO" id="GO:0005743">
    <property type="term" value="C:mitochondrial inner membrane"/>
    <property type="evidence" value="ECO:0007669"/>
    <property type="project" value="UniProtKB-SubCell"/>
</dbReference>
<evidence type="ECO:0000256" key="5">
    <source>
        <dbReference type="RuleBase" id="RU363076"/>
    </source>
</evidence>
<gene>
    <name evidence="7" type="ORF">CSUI_008129</name>
</gene>
<feature type="region of interest" description="Disordered" evidence="6">
    <location>
        <begin position="122"/>
        <end position="176"/>
    </location>
</feature>
<evidence type="ECO:0000256" key="1">
    <source>
        <dbReference type="ARBA" id="ARBA00004370"/>
    </source>
</evidence>
<dbReference type="PANTHER" id="PTHR23427">
    <property type="entry name" value="SURFEIT LOCUS PROTEIN"/>
    <property type="match status" value="1"/>
</dbReference>
<evidence type="ECO:0000256" key="2">
    <source>
        <dbReference type="ARBA" id="ARBA00022692"/>
    </source>
</evidence>
<dbReference type="VEuPathDB" id="ToxoDB:CSUI_008129"/>
<dbReference type="InterPro" id="IPR002994">
    <property type="entry name" value="Surf1/Shy1"/>
</dbReference>
<comment type="similarity">
    <text evidence="5">Belongs to the SURF1 family.</text>
</comment>
<dbReference type="GeneID" id="94431478"/>
<keyword evidence="5" id="KW-0999">Mitochondrion inner membrane</keyword>
<dbReference type="InterPro" id="IPR045214">
    <property type="entry name" value="Surf1/Surf4"/>
</dbReference>
<keyword evidence="4 5" id="KW-0472">Membrane</keyword>
<comment type="subcellular location">
    <subcellularLocation>
        <location evidence="1">Membrane</location>
    </subcellularLocation>
    <subcellularLocation>
        <location evidence="5">Mitochondrion inner membrane</location>
        <topology evidence="5">Multi-pass membrane protein</topology>
    </subcellularLocation>
</comment>
<sequence>MPGQRLLPCTQKDIEILSSSSVRYPNPQEVEGGVVVRLVRLQDPVTSPVLRSVRNRQYGIRGNERWWILGVGMLGTCVLAGLGVWQLSRMQWKQKLIDYRRRQLRRPPVWIKSEPFPWVPAECGEKGGKKISDGADSSPASDTAHDREGTGTDHAAEQEAGSHSGQSALSEEDRVISERDVRAQWENSQGVSLPSTYCLSLPGLTAAPRPGTALEGCAPDAHGLESERSRLLALWAYRPVVVRGVLDTSTELVVGPRPGLEPGSPGYVFVSPLRLEDGSTLLVNKGHLPIEKARLPAFDRGVERREGPWCVREMNLKVGAAALNDGESVSSLRGQACGIDMFKKQSRDEPPGWVTVRGVLDPGETPNTTWSSLLAGNRSKEGQFIFLVPVDLVDGLRPGSVKNRRSCAAMLVNAYDIVYDEDLLEAQERRGTLKDGSRPPRAQAPGVHAEASSRIVLETAQGLLNGEVTEANVQHGLLTPSMSSAGISDTSQDPSAQVFSQPLASPATVSKSVPGLHDPSSPVALLGLSGVRRRFSDYQQKRRDDYLLFWADEHTHFNYACQWFVMALCAASMTLYKFVQVSRWRW</sequence>
<evidence type="ECO:0000256" key="6">
    <source>
        <dbReference type="SAM" id="MobiDB-lite"/>
    </source>
</evidence>
<dbReference type="Proteomes" id="UP000221165">
    <property type="component" value="Unassembled WGS sequence"/>
</dbReference>
<dbReference type="OrthoDB" id="10040024at2759"/>
<evidence type="ECO:0000256" key="3">
    <source>
        <dbReference type="ARBA" id="ARBA00022989"/>
    </source>
</evidence>
<proteinExistence type="inferred from homology"/>
<accession>A0A2C6KLN5</accession>
<name>A0A2C6KLN5_9APIC</name>
<comment type="function">
    <text evidence="5">Probably involved in the biogenesis of the COX complex.</text>
</comment>
<dbReference type="PANTHER" id="PTHR23427:SF2">
    <property type="entry name" value="SURFEIT LOCUS PROTEIN 1"/>
    <property type="match status" value="1"/>
</dbReference>
<organism evidence="7 8">
    <name type="scientific">Cystoisospora suis</name>
    <dbReference type="NCBI Taxonomy" id="483139"/>
    <lineage>
        <taxon>Eukaryota</taxon>
        <taxon>Sar</taxon>
        <taxon>Alveolata</taxon>
        <taxon>Apicomplexa</taxon>
        <taxon>Conoidasida</taxon>
        <taxon>Coccidia</taxon>
        <taxon>Eucoccidiorida</taxon>
        <taxon>Eimeriorina</taxon>
        <taxon>Sarcocystidae</taxon>
        <taxon>Cystoisospora</taxon>
    </lineage>
</organism>
<keyword evidence="5" id="KW-0496">Mitochondrion</keyword>
<comment type="caution">
    <text evidence="7">The sequence shown here is derived from an EMBL/GenBank/DDBJ whole genome shotgun (WGS) entry which is preliminary data.</text>
</comment>
<dbReference type="Pfam" id="PF02104">
    <property type="entry name" value="SURF1"/>
    <property type="match status" value="2"/>
</dbReference>
<evidence type="ECO:0000256" key="4">
    <source>
        <dbReference type="ARBA" id="ARBA00023136"/>
    </source>
</evidence>
<keyword evidence="2 5" id="KW-0812">Transmembrane</keyword>
<feature type="region of interest" description="Disordered" evidence="6">
    <location>
        <begin position="430"/>
        <end position="450"/>
    </location>
</feature>
<evidence type="ECO:0000313" key="7">
    <source>
        <dbReference type="EMBL" id="PHJ18039.1"/>
    </source>
</evidence>
<reference evidence="7 8" key="1">
    <citation type="journal article" date="2017" name="Int. J. Parasitol.">
        <title>The genome of the protozoan parasite Cystoisospora suis and a reverse vaccinology approach to identify vaccine candidates.</title>
        <authorList>
            <person name="Palmieri N."/>
            <person name="Shrestha A."/>
            <person name="Ruttkowski B."/>
            <person name="Beck T."/>
            <person name="Vogl C."/>
            <person name="Tomley F."/>
            <person name="Blake D.P."/>
            <person name="Joachim A."/>
        </authorList>
    </citation>
    <scope>NUCLEOTIDE SEQUENCE [LARGE SCALE GENOMIC DNA]</scope>
    <source>
        <strain evidence="7 8">Wien I</strain>
    </source>
</reference>
<keyword evidence="3 5" id="KW-1133">Transmembrane helix</keyword>
<evidence type="ECO:0000313" key="8">
    <source>
        <dbReference type="Proteomes" id="UP000221165"/>
    </source>
</evidence>
<feature type="compositionally biased region" description="Basic and acidic residues" evidence="6">
    <location>
        <begin position="123"/>
        <end position="133"/>
    </location>
</feature>
<feature type="transmembrane region" description="Helical" evidence="5">
    <location>
        <begin position="66"/>
        <end position="85"/>
    </location>
</feature>
<keyword evidence="8" id="KW-1185">Reference proteome</keyword>